<dbReference type="GO" id="GO:0005634">
    <property type="term" value="C:nucleus"/>
    <property type="evidence" value="ECO:0007669"/>
    <property type="project" value="TreeGrafter"/>
</dbReference>
<dbReference type="GO" id="GO:0016787">
    <property type="term" value="F:hydrolase activity"/>
    <property type="evidence" value="ECO:0007669"/>
    <property type="project" value="UniProtKB-KW"/>
</dbReference>
<proteinExistence type="predicted"/>
<evidence type="ECO:0000313" key="4">
    <source>
        <dbReference type="Proteomes" id="UP000784294"/>
    </source>
</evidence>
<gene>
    <name evidence="3" type="ORF">PXEA_LOCUS36111</name>
</gene>
<accession>A0A448XQY5</accession>
<dbReference type="GO" id="GO:0006974">
    <property type="term" value="P:DNA damage response"/>
    <property type="evidence" value="ECO:0007669"/>
    <property type="project" value="TreeGrafter"/>
</dbReference>
<dbReference type="GO" id="GO:0000209">
    <property type="term" value="P:protein polyubiquitination"/>
    <property type="evidence" value="ECO:0007669"/>
    <property type="project" value="TreeGrafter"/>
</dbReference>
<dbReference type="Proteomes" id="UP000784294">
    <property type="component" value="Unassembled WGS sequence"/>
</dbReference>
<evidence type="ECO:0000256" key="1">
    <source>
        <dbReference type="ARBA" id="ARBA00022801"/>
    </source>
</evidence>
<dbReference type="PANTHER" id="PTHR45865">
    <property type="entry name" value="E3 UBIQUITIN-PROTEIN LIGASE SHPRH FAMILY MEMBER"/>
    <property type="match status" value="1"/>
</dbReference>
<evidence type="ECO:0000259" key="2">
    <source>
        <dbReference type="Pfam" id="PF00271"/>
    </source>
</evidence>
<organism evidence="3 4">
    <name type="scientific">Protopolystoma xenopodis</name>
    <dbReference type="NCBI Taxonomy" id="117903"/>
    <lineage>
        <taxon>Eukaryota</taxon>
        <taxon>Metazoa</taxon>
        <taxon>Spiralia</taxon>
        <taxon>Lophotrochozoa</taxon>
        <taxon>Platyhelminthes</taxon>
        <taxon>Monogenea</taxon>
        <taxon>Polyopisthocotylea</taxon>
        <taxon>Polystomatidea</taxon>
        <taxon>Polystomatidae</taxon>
        <taxon>Protopolystoma</taxon>
    </lineage>
</organism>
<dbReference type="InterPro" id="IPR052583">
    <property type="entry name" value="ATP-helicase/E3_Ub-Ligase"/>
</dbReference>
<feature type="domain" description="Helicase C-terminal" evidence="2">
    <location>
        <begin position="8"/>
        <end position="107"/>
    </location>
</feature>
<comment type="caution">
    <text evidence="3">The sequence shown here is derived from an EMBL/GenBank/DDBJ whole genome shotgun (WGS) entry which is preliminary data.</text>
</comment>
<sequence>MISLKRADPDAKAIIFSSWISVLVTLAGAFEGNSIAYTTLLHARDACQPHRLHAWQTQGSAVWCLLLPVQMGANGLNLTAANHLLLVDPVLSLGREAQAIARMHRIGQTR</sequence>
<dbReference type="InterPro" id="IPR049730">
    <property type="entry name" value="SNF2/RAD54-like_C"/>
</dbReference>
<keyword evidence="1" id="KW-0378">Hydrolase</keyword>
<dbReference type="InterPro" id="IPR027417">
    <property type="entry name" value="P-loop_NTPase"/>
</dbReference>
<dbReference type="OrthoDB" id="423559at2759"/>
<name>A0A448XQY5_9PLAT</name>
<dbReference type="CDD" id="cd18793">
    <property type="entry name" value="SF2_C_SNF"/>
    <property type="match status" value="1"/>
</dbReference>
<dbReference type="SUPFAM" id="SSF52540">
    <property type="entry name" value="P-loop containing nucleoside triphosphate hydrolases"/>
    <property type="match status" value="1"/>
</dbReference>
<dbReference type="InterPro" id="IPR001650">
    <property type="entry name" value="Helicase_C-like"/>
</dbReference>
<keyword evidence="4" id="KW-1185">Reference proteome</keyword>
<dbReference type="GO" id="GO:0061630">
    <property type="term" value="F:ubiquitin protein ligase activity"/>
    <property type="evidence" value="ECO:0007669"/>
    <property type="project" value="TreeGrafter"/>
</dbReference>
<dbReference type="Gene3D" id="3.40.50.300">
    <property type="entry name" value="P-loop containing nucleotide triphosphate hydrolases"/>
    <property type="match status" value="1"/>
</dbReference>
<dbReference type="EMBL" id="CAAALY010275754">
    <property type="protein sequence ID" value="VEL42671.1"/>
    <property type="molecule type" value="Genomic_DNA"/>
</dbReference>
<reference evidence="3" key="1">
    <citation type="submission" date="2018-11" db="EMBL/GenBank/DDBJ databases">
        <authorList>
            <consortium name="Pathogen Informatics"/>
        </authorList>
    </citation>
    <scope>NUCLEOTIDE SEQUENCE</scope>
</reference>
<evidence type="ECO:0000313" key="3">
    <source>
        <dbReference type="EMBL" id="VEL42671.1"/>
    </source>
</evidence>
<dbReference type="Pfam" id="PF00271">
    <property type="entry name" value="Helicase_C"/>
    <property type="match status" value="1"/>
</dbReference>
<protein>
    <recommendedName>
        <fullName evidence="2">Helicase C-terminal domain-containing protein</fullName>
    </recommendedName>
</protein>
<dbReference type="AlphaFoldDB" id="A0A448XQY5"/>
<dbReference type="PANTHER" id="PTHR45865:SF1">
    <property type="entry name" value="E3 UBIQUITIN-PROTEIN LIGASE SHPRH"/>
    <property type="match status" value="1"/>
</dbReference>